<name>A0A1J9QY62_9EURO</name>
<dbReference type="GO" id="GO:0003729">
    <property type="term" value="F:mRNA binding"/>
    <property type="evidence" value="ECO:0007669"/>
    <property type="project" value="InterPro"/>
</dbReference>
<feature type="compositionally biased region" description="Low complexity" evidence="10">
    <location>
        <begin position="177"/>
        <end position="186"/>
    </location>
</feature>
<sequence>MAPNRGSSSKASNKSSSASKSKSKPLSSSSRVSKPKSKSSVARPPPKEVKAKPRTAPENLKRRKRRVYTEKELDLPQLNMITPVGVTKPKGMKKGKVFVDDQASMMTILAMVNAEKEGQIESKMMKARQLEEIREARRKEAEARQMEKKEKLESVKDSLRRKKRHSTDGARDDGKKPSSSSSSGETKSSKPSRKRVSFA</sequence>
<dbReference type="GO" id="GO:0042273">
    <property type="term" value="P:ribosomal large subunit biogenesis"/>
    <property type="evidence" value="ECO:0007669"/>
    <property type="project" value="InterPro"/>
</dbReference>
<keyword evidence="5" id="KW-0813">Transport</keyword>
<feature type="compositionally biased region" description="Low complexity" evidence="10">
    <location>
        <begin position="7"/>
        <end position="42"/>
    </location>
</feature>
<evidence type="ECO:0000256" key="5">
    <source>
        <dbReference type="ARBA" id="ARBA00022448"/>
    </source>
</evidence>
<comment type="caution">
    <text evidence="11">The sequence shown here is derived from an EMBL/GenBank/DDBJ whole genome shotgun (WGS) entry which is preliminary data.</text>
</comment>
<dbReference type="AlphaFoldDB" id="A0A1J9QY62"/>
<dbReference type="OrthoDB" id="1743802at2759"/>
<dbReference type="GO" id="GO:0030687">
    <property type="term" value="C:preribosome, large subunit precursor"/>
    <property type="evidence" value="ECO:0007669"/>
    <property type="project" value="TreeGrafter"/>
</dbReference>
<organism evidence="11 12">
    <name type="scientific">Blastomyces percursus</name>
    <dbReference type="NCBI Taxonomy" id="1658174"/>
    <lineage>
        <taxon>Eukaryota</taxon>
        <taxon>Fungi</taxon>
        <taxon>Dikarya</taxon>
        <taxon>Ascomycota</taxon>
        <taxon>Pezizomycotina</taxon>
        <taxon>Eurotiomycetes</taxon>
        <taxon>Eurotiomycetidae</taxon>
        <taxon>Onygenales</taxon>
        <taxon>Ajellomycetaceae</taxon>
        <taxon>Blastomyces</taxon>
    </lineage>
</organism>
<protein>
    <submittedName>
        <fullName evidence="11">60S ribosomal subunit assembly/export protein LOC1</fullName>
    </submittedName>
</protein>
<accession>A0A1J9QY62</accession>
<evidence type="ECO:0000256" key="6">
    <source>
        <dbReference type="ARBA" id="ARBA00022517"/>
    </source>
</evidence>
<dbReference type="GO" id="GO:0051028">
    <property type="term" value="P:mRNA transport"/>
    <property type="evidence" value="ECO:0007669"/>
    <property type="project" value="UniProtKB-KW"/>
</dbReference>
<comment type="function">
    <text evidence="1">Required for efficient assembly and nuclear export of the 60S ribosomal subunit.</text>
</comment>
<keyword evidence="8" id="KW-0175">Coiled coil</keyword>
<evidence type="ECO:0000313" key="12">
    <source>
        <dbReference type="Proteomes" id="UP000242791"/>
    </source>
</evidence>
<dbReference type="EMBL" id="LGTZ01001709">
    <property type="protein sequence ID" value="OJD20780.1"/>
    <property type="molecule type" value="Genomic_DNA"/>
</dbReference>
<evidence type="ECO:0000256" key="9">
    <source>
        <dbReference type="ARBA" id="ARBA00023242"/>
    </source>
</evidence>
<keyword evidence="7" id="KW-0509">mRNA transport</keyword>
<dbReference type="VEuPathDB" id="FungiDB:ACJ73_07883"/>
<dbReference type="PANTHER" id="PTHR28028:SF1">
    <property type="entry name" value="60S RIBOSOMAL SUBUNIT ASSEMBLY_EXPORT PROTEIN LOC1"/>
    <property type="match status" value="1"/>
</dbReference>
<evidence type="ECO:0000256" key="10">
    <source>
        <dbReference type="SAM" id="MobiDB-lite"/>
    </source>
</evidence>
<feature type="region of interest" description="Disordered" evidence="10">
    <location>
        <begin position="1"/>
        <end position="73"/>
    </location>
</feature>
<evidence type="ECO:0000256" key="7">
    <source>
        <dbReference type="ARBA" id="ARBA00022816"/>
    </source>
</evidence>
<keyword evidence="12" id="KW-1185">Reference proteome</keyword>
<comment type="similarity">
    <text evidence="3">Belongs to the LOC1 family.</text>
</comment>
<dbReference type="GO" id="GO:0008298">
    <property type="term" value="P:intracellular mRNA localization"/>
    <property type="evidence" value="ECO:0007669"/>
    <property type="project" value="TreeGrafter"/>
</dbReference>
<dbReference type="Proteomes" id="UP000242791">
    <property type="component" value="Unassembled WGS sequence"/>
</dbReference>
<proteinExistence type="inferred from homology"/>
<feature type="compositionally biased region" description="Basic residues" evidence="10">
    <location>
        <begin position="190"/>
        <end position="199"/>
    </location>
</feature>
<gene>
    <name evidence="11" type="ORF">ACJ73_07883</name>
</gene>
<keyword evidence="9" id="KW-0539">Nucleus</keyword>
<evidence type="ECO:0000313" key="11">
    <source>
        <dbReference type="EMBL" id="OJD20780.1"/>
    </source>
</evidence>
<dbReference type="GO" id="GO:0005730">
    <property type="term" value="C:nucleolus"/>
    <property type="evidence" value="ECO:0007669"/>
    <property type="project" value="UniProtKB-SubCell"/>
</dbReference>
<dbReference type="STRING" id="1658174.A0A1J9QY62"/>
<dbReference type="PANTHER" id="PTHR28028">
    <property type="entry name" value="60S RIBOSOMAL SUBUNIT ASSEMBLY/EXPORT PROTEIN LOC1"/>
    <property type="match status" value="1"/>
</dbReference>
<feature type="compositionally biased region" description="Basic and acidic residues" evidence="10">
    <location>
        <begin position="136"/>
        <end position="158"/>
    </location>
</feature>
<evidence type="ECO:0000256" key="4">
    <source>
        <dbReference type="ARBA" id="ARBA00011339"/>
    </source>
</evidence>
<evidence type="ECO:0000256" key="8">
    <source>
        <dbReference type="ARBA" id="ARBA00023054"/>
    </source>
</evidence>
<reference evidence="11 12" key="1">
    <citation type="submission" date="2015-08" db="EMBL/GenBank/DDBJ databases">
        <title>Emmonsia species relationships and genome sequence.</title>
        <authorList>
            <person name="Cuomo C.A."/>
            <person name="Schwartz I.S."/>
            <person name="Kenyon C."/>
            <person name="De Hoog G.S."/>
            <person name="Govender N.P."/>
            <person name="Botha A."/>
            <person name="Moreno L."/>
            <person name="De Vries M."/>
            <person name="Munoz J.F."/>
            <person name="Stielow J.B."/>
        </authorList>
    </citation>
    <scope>NUCLEOTIDE SEQUENCE [LARGE SCALE GENOMIC DNA]</scope>
    <source>
        <strain evidence="11 12">EI222</strain>
    </source>
</reference>
<comment type="subunit">
    <text evidence="4">Component of the 66S pre-ribosomal particle.</text>
</comment>
<keyword evidence="6" id="KW-0690">Ribosome biogenesis</keyword>
<dbReference type="InterPro" id="IPR037650">
    <property type="entry name" value="Loc1"/>
</dbReference>
<evidence type="ECO:0000256" key="2">
    <source>
        <dbReference type="ARBA" id="ARBA00004604"/>
    </source>
</evidence>
<feature type="region of interest" description="Disordered" evidence="10">
    <location>
        <begin position="136"/>
        <end position="199"/>
    </location>
</feature>
<evidence type="ECO:0000256" key="1">
    <source>
        <dbReference type="ARBA" id="ARBA00001977"/>
    </source>
</evidence>
<evidence type="ECO:0000256" key="3">
    <source>
        <dbReference type="ARBA" id="ARBA00008132"/>
    </source>
</evidence>
<feature type="compositionally biased region" description="Basic and acidic residues" evidence="10">
    <location>
        <begin position="166"/>
        <end position="176"/>
    </location>
</feature>
<comment type="subcellular location">
    <subcellularLocation>
        <location evidence="2">Nucleus</location>
        <location evidence="2">Nucleolus</location>
    </subcellularLocation>
</comment>